<name>A0A0U5AK98_9BACT</name>
<dbReference type="RefSeq" id="WP_068511809.1">
    <property type="nucleotide sequence ID" value="NZ_AP014945.1"/>
</dbReference>
<dbReference type="STRING" id="1653476.THC_0110"/>
<dbReference type="GO" id="GO:0008106">
    <property type="term" value="F:alcohol dehydrogenase (NADP+) activity"/>
    <property type="evidence" value="ECO:0007669"/>
    <property type="project" value="TreeGrafter"/>
</dbReference>
<evidence type="ECO:0000313" key="6">
    <source>
        <dbReference type="Proteomes" id="UP000068196"/>
    </source>
</evidence>
<evidence type="ECO:0000313" key="5">
    <source>
        <dbReference type="EMBL" id="BAU22516.1"/>
    </source>
</evidence>
<protein>
    <submittedName>
        <fullName evidence="5">Uncharacterized protein</fullName>
    </submittedName>
</protein>
<dbReference type="GO" id="GO:0046872">
    <property type="term" value="F:metal ion binding"/>
    <property type="evidence" value="ECO:0007669"/>
    <property type="project" value="InterPro"/>
</dbReference>
<dbReference type="Gene3D" id="1.20.1090.10">
    <property type="entry name" value="Dehydroquinate synthase-like - alpha domain"/>
    <property type="match status" value="1"/>
</dbReference>
<feature type="domain" description="Alcohol dehydrogenase iron-type/glycerol dehydrogenase GldA" evidence="3">
    <location>
        <begin position="9"/>
        <end position="177"/>
    </location>
</feature>
<dbReference type="KEGG" id="cthi:THC_0110"/>
<dbReference type="PANTHER" id="PTHR43633">
    <property type="entry name" value="ALCOHOL DEHYDROGENASE YQHD"/>
    <property type="match status" value="1"/>
</dbReference>
<dbReference type="GO" id="GO:1990002">
    <property type="term" value="F:methylglyoxal reductase (NADPH) (acetol producing) activity"/>
    <property type="evidence" value="ECO:0007669"/>
    <property type="project" value="TreeGrafter"/>
</dbReference>
<dbReference type="EMBL" id="AP014945">
    <property type="protein sequence ID" value="BAU22516.1"/>
    <property type="molecule type" value="Genomic_DNA"/>
</dbReference>
<evidence type="ECO:0000259" key="3">
    <source>
        <dbReference type="Pfam" id="PF00465"/>
    </source>
</evidence>
<dbReference type="GO" id="GO:0005829">
    <property type="term" value="C:cytosol"/>
    <property type="evidence" value="ECO:0007669"/>
    <property type="project" value="TreeGrafter"/>
</dbReference>
<dbReference type="InterPro" id="IPR044731">
    <property type="entry name" value="BDH-like"/>
</dbReference>
<dbReference type="Pfam" id="PF25137">
    <property type="entry name" value="ADH_Fe_C"/>
    <property type="match status" value="1"/>
</dbReference>
<dbReference type="InterPro" id="IPR001670">
    <property type="entry name" value="ADH_Fe/GldA"/>
</dbReference>
<evidence type="ECO:0000256" key="2">
    <source>
        <dbReference type="ARBA" id="ARBA00023002"/>
    </source>
</evidence>
<dbReference type="OrthoDB" id="9801156at2"/>
<feature type="domain" description="Fe-containing alcohol dehydrogenase-like C-terminal" evidence="4">
    <location>
        <begin position="188"/>
        <end position="384"/>
    </location>
</feature>
<dbReference type="Proteomes" id="UP000068196">
    <property type="component" value="Chromosome"/>
</dbReference>
<dbReference type="GO" id="GO:1990362">
    <property type="term" value="F:butanol dehydrogenase (NAD+) activity"/>
    <property type="evidence" value="ECO:0007669"/>
    <property type="project" value="InterPro"/>
</dbReference>
<dbReference type="Pfam" id="PF00465">
    <property type="entry name" value="Fe-ADH"/>
    <property type="match status" value="1"/>
</dbReference>
<keyword evidence="2" id="KW-0560">Oxidoreductase</keyword>
<dbReference type="Gene3D" id="3.40.50.1970">
    <property type="match status" value="1"/>
</dbReference>
<dbReference type="FunFam" id="3.40.50.1970:FF:000003">
    <property type="entry name" value="Alcohol dehydrogenase, iron-containing"/>
    <property type="match status" value="1"/>
</dbReference>
<reference evidence="5 6" key="1">
    <citation type="journal article" date="2016" name="Int. J. Syst. Evol. Microbiol.">
        <title>Caldimicrobium thiodismutans sp. nov., a sulfur-disproportionating bacterium isolated from a hot spring, and emended description of the genus Caldimicrobium.</title>
        <authorList>
            <person name="Kojima H."/>
            <person name="Umezawa K."/>
            <person name="Fukui M."/>
        </authorList>
    </citation>
    <scope>NUCLEOTIDE SEQUENCE [LARGE SCALE GENOMIC DNA]</scope>
    <source>
        <strain evidence="5 6">TF1</strain>
    </source>
</reference>
<accession>A0A0U5AK98</accession>
<dbReference type="AlphaFoldDB" id="A0A0U5AK98"/>
<evidence type="ECO:0000256" key="1">
    <source>
        <dbReference type="ARBA" id="ARBA00007358"/>
    </source>
</evidence>
<dbReference type="CDD" id="cd08187">
    <property type="entry name" value="BDH"/>
    <property type="match status" value="1"/>
</dbReference>
<dbReference type="SUPFAM" id="SSF56796">
    <property type="entry name" value="Dehydroquinate synthase-like"/>
    <property type="match status" value="1"/>
</dbReference>
<sequence length="386" mass="44159">MKDFEIFYPLRIVFGKEALKKFSQDLPLYGKRVLFLYGRGSIKSSGLYEKILNLFKKYKIKVKEYGGIKPNPPLSQVFEAISLAKKFRPKFILAVGGGSVIDAGKAIACGYYAQDRLWDFFEKKAIPIQALPLVAIPTIAGTGSEVNNVTVIVNEEKRIKLSLRSLLLFPRSSYLDPTLTFSVSKPYTAYGVMDALSHLFEYFHFRLHPEKGLPEDFLILLMKTLLREGKRAFDEPNNYSARSQIMWASALALSPFVRAGLGGYRFFLHSLEHPLSGAYDLPHGLGLSILMRAFLKRFGHHKVVRRFFLEVLEVPEGKDLARRGLKTFDSLLTYFELPRSLKACGLSREDLNFLIEKAWEILFIWKAEREFNKDIVKEIYEIAYEG</sequence>
<evidence type="ECO:0000259" key="4">
    <source>
        <dbReference type="Pfam" id="PF25137"/>
    </source>
</evidence>
<gene>
    <name evidence="5" type="ORF">THC_0110</name>
</gene>
<proteinExistence type="inferred from homology"/>
<organism evidence="5 6">
    <name type="scientific">Caldimicrobium thiodismutans</name>
    <dbReference type="NCBI Taxonomy" id="1653476"/>
    <lineage>
        <taxon>Bacteria</taxon>
        <taxon>Pseudomonadati</taxon>
        <taxon>Thermodesulfobacteriota</taxon>
        <taxon>Thermodesulfobacteria</taxon>
        <taxon>Thermodesulfobacteriales</taxon>
        <taxon>Thermodesulfobacteriaceae</taxon>
        <taxon>Caldimicrobium</taxon>
    </lineage>
</organism>
<comment type="similarity">
    <text evidence="1">Belongs to the iron-containing alcohol dehydrogenase family.</text>
</comment>
<dbReference type="InterPro" id="IPR056798">
    <property type="entry name" value="ADH_Fe_C"/>
</dbReference>
<reference evidence="6" key="2">
    <citation type="journal article" date="2016" name="Int. J. Syst. Evol. Microbiol.">
        <title>Caldimicrobium thiodismutans sp. nov., a sulfur-disproportionating bacterium isolated from a hot spring.</title>
        <authorList>
            <person name="Kojima H."/>
            <person name="Umezawa K."/>
            <person name="Fukui M."/>
        </authorList>
    </citation>
    <scope>NUCLEOTIDE SEQUENCE [LARGE SCALE GENOMIC DNA]</scope>
    <source>
        <strain evidence="6">TF1</strain>
    </source>
</reference>
<dbReference type="PANTHER" id="PTHR43633:SF1">
    <property type="entry name" value="ALCOHOL DEHYDROGENASE YQHD"/>
    <property type="match status" value="1"/>
</dbReference>
<keyword evidence="6" id="KW-1185">Reference proteome</keyword>